<dbReference type="AlphaFoldDB" id="A0AA86K0D0"/>
<comment type="similarity">
    <text evidence="1 5">Belongs to the ATPase alpha/beta chains family.</text>
</comment>
<evidence type="ECO:0000313" key="10">
    <source>
        <dbReference type="Proteomes" id="UP001179121"/>
    </source>
</evidence>
<dbReference type="NCBIfam" id="NF003235">
    <property type="entry name" value="PRK04196.1"/>
    <property type="match status" value="1"/>
</dbReference>
<gene>
    <name evidence="5" type="primary">atpB</name>
    <name evidence="9" type="ORF">DNFV4_00058</name>
</gene>
<dbReference type="InterPro" id="IPR027417">
    <property type="entry name" value="P-loop_NTPase"/>
</dbReference>
<sequence>MDDLITREYRTVSGIAGPLLFAEKLTKASLGELVEIILATGEARRGQVIELSEQHAVIQVLEETTGLGVTGTRVRLTESAAAMDLSPDLLGRRFSGAGVPLDGLPSIIPDARVDIVGQPLNPVARDKPSHCIQTGISTIDALNTLVRGQKLPIFSGAGLPAKEVAAQIVRHAKVRGQPPASGGQEGRQSPSFAIVFAAMGITFREASFFLDEFERGGVMEHTVMFLNLADDPTIERLLTPRFALTVAEYLAFTLGRHVLVILTDMAAYCDALRQIATAREEIPGRRGYPGYMYSDLASIYERAGRIKGKAGSITQLPIVTMPDDDLTHPIPDLTGYITEGQIVLSRELHRKGVFPPIDVLPCLSRLMNLGIGPGKTREDHRAVADQLYACYAQGRDVRRLAAIVGEDGLSESDKRFLKLAQDFEQHFVNQGSRVREIEETLDLGWKFLRYLPQERLTRLKPELIERYYGPTSHVTRQASIVPEDNTGLTRMTIDD</sequence>
<keyword evidence="5" id="KW-0066">ATP synthesis</keyword>
<dbReference type="EMBL" id="OX365700">
    <property type="protein sequence ID" value="CAI4029640.1"/>
    <property type="molecule type" value="Genomic_DNA"/>
</dbReference>
<evidence type="ECO:0000259" key="6">
    <source>
        <dbReference type="Pfam" id="PF00006"/>
    </source>
</evidence>
<evidence type="ECO:0000256" key="3">
    <source>
        <dbReference type="ARBA" id="ARBA00023065"/>
    </source>
</evidence>
<feature type="domain" description="ATP synthase A/B type C-terminal" evidence="8">
    <location>
        <begin position="370"/>
        <end position="468"/>
    </location>
</feature>
<keyword evidence="3 5" id="KW-0406">Ion transport</keyword>
<evidence type="ECO:0000259" key="8">
    <source>
        <dbReference type="Pfam" id="PF22919"/>
    </source>
</evidence>
<keyword evidence="5" id="KW-0375">Hydrogen ion transport</keyword>
<dbReference type="GO" id="GO:0042777">
    <property type="term" value="P:proton motive force-driven plasma membrane ATP synthesis"/>
    <property type="evidence" value="ECO:0007669"/>
    <property type="project" value="UniProtKB-UniRule"/>
</dbReference>
<dbReference type="PANTHER" id="PTHR43389">
    <property type="entry name" value="V-TYPE PROTON ATPASE SUBUNIT B"/>
    <property type="match status" value="1"/>
</dbReference>
<dbReference type="Pfam" id="PF22919">
    <property type="entry name" value="ATP-synt_VA_C"/>
    <property type="match status" value="1"/>
</dbReference>
<dbReference type="SUPFAM" id="SSF47917">
    <property type="entry name" value="C-terminal domain of alpha and beta subunits of F1 ATP synthase"/>
    <property type="match status" value="1"/>
</dbReference>
<dbReference type="RefSeq" id="WP_289266678.1">
    <property type="nucleotide sequence ID" value="NZ_OX365700.1"/>
</dbReference>
<dbReference type="Pfam" id="PF02874">
    <property type="entry name" value="ATP-synt_ab_N"/>
    <property type="match status" value="1"/>
</dbReference>
<accession>A0AA86K0D0</accession>
<reference evidence="9" key="1">
    <citation type="submission" date="2022-10" db="EMBL/GenBank/DDBJ databases">
        <authorList>
            <person name="Koch H."/>
        </authorList>
    </citation>
    <scope>NUCLEOTIDE SEQUENCE</scope>
    <source>
        <strain evidence="9">DNF</strain>
    </source>
</reference>
<dbReference type="Gene3D" id="3.40.50.12240">
    <property type="match status" value="1"/>
</dbReference>
<protein>
    <recommendedName>
        <fullName evidence="5">V-type ATP synthase beta chain</fullName>
    </recommendedName>
    <alternativeName>
        <fullName evidence="5">V-ATPase subunit B</fullName>
    </alternativeName>
</protein>
<evidence type="ECO:0000259" key="7">
    <source>
        <dbReference type="Pfam" id="PF02874"/>
    </source>
</evidence>
<dbReference type="HAMAP" id="MF_00310">
    <property type="entry name" value="ATP_synth_B_arch"/>
    <property type="match status" value="1"/>
</dbReference>
<dbReference type="InterPro" id="IPR022879">
    <property type="entry name" value="V-ATPase_su_B/beta"/>
</dbReference>
<dbReference type="Pfam" id="PF00006">
    <property type="entry name" value="ATP-synt_ab"/>
    <property type="match status" value="1"/>
</dbReference>
<evidence type="ECO:0000256" key="2">
    <source>
        <dbReference type="ARBA" id="ARBA00022448"/>
    </source>
</evidence>
<feature type="domain" description="ATPase F1/V1/A1 complex alpha/beta subunit N-terminal" evidence="7">
    <location>
        <begin position="12"/>
        <end position="77"/>
    </location>
</feature>
<name>A0AA86K0D0_9BACT</name>
<evidence type="ECO:0000256" key="4">
    <source>
        <dbReference type="ARBA" id="ARBA00059599"/>
    </source>
</evidence>
<evidence type="ECO:0000256" key="1">
    <source>
        <dbReference type="ARBA" id="ARBA00008936"/>
    </source>
</evidence>
<dbReference type="GO" id="GO:0005524">
    <property type="term" value="F:ATP binding"/>
    <property type="evidence" value="ECO:0007669"/>
    <property type="project" value="UniProtKB-UniRule"/>
</dbReference>
<dbReference type="InterPro" id="IPR000194">
    <property type="entry name" value="ATPase_F1/V1/A1_a/bsu_nucl-bd"/>
</dbReference>
<dbReference type="GO" id="GO:0046933">
    <property type="term" value="F:proton-transporting ATP synthase activity, rotational mechanism"/>
    <property type="evidence" value="ECO:0007669"/>
    <property type="project" value="UniProtKB-UniRule"/>
</dbReference>
<evidence type="ECO:0000313" key="9">
    <source>
        <dbReference type="EMBL" id="CAI4029640.1"/>
    </source>
</evidence>
<dbReference type="Proteomes" id="UP001179121">
    <property type="component" value="Chromosome"/>
</dbReference>
<dbReference type="InterPro" id="IPR055190">
    <property type="entry name" value="ATP-synt_VA_C"/>
</dbReference>
<organism evidence="9 10">
    <name type="scientific">Nitrospira tepida</name>
    <dbReference type="NCBI Taxonomy" id="2973512"/>
    <lineage>
        <taxon>Bacteria</taxon>
        <taxon>Pseudomonadati</taxon>
        <taxon>Nitrospirota</taxon>
        <taxon>Nitrospiria</taxon>
        <taxon>Nitrospirales</taxon>
        <taxon>Nitrospiraceae</taxon>
        <taxon>Nitrospira</taxon>
    </lineage>
</organism>
<dbReference type="InterPro" id="IPR004100">
    <property type="entry name" value="ATPase_F1/V1/A1_a/bsu_N"/>
</dbReference>
<dbReference type="PANTHER" id="PTHR43389:SF4">
    <property type="entry name" value="V-TYPE PROTON ATPASE SUBUNIT B"/>
    <property type="match status" value="1"/>
</dbReference>
<evidence type="ECO:0000256" key="5">
    <source>
        <dbReference type="HAMAP-Rule" id="MF_00310"/>
    </source>
</evidence>
<keyword evidence="2 5" id="KW-0813">Transport</keyword>
<comment type="function">
    <text evidence="4 5">Produces ATP from ADP in the presence of a proton gradient across the membrane. The V-type beta chain is a regulatory subunit.</text>
</comment>
<feature type="domain" description="ATPase F1/V1/A1 complex alpha/beta subunit nucleotide-binding" evidence="6">
    <location>
        <begin position="135"/>
        <end position="364"/>
    </location>
</feature>
<dbReference type="SUPFAM" id="SSF52540">
    <property type="entry name" value="P-loop containing nucleoside triphosphate hydrolases"/>
    <property type="match status" value="1"/>
</dbReference>
<dbReference type="KEGG" id="nti:DNFV4_00058"/>
<keyword evidence="10" id="KW-1185">Reference proteome</keyword>
<dbReference type="CDD" id="cd01135">
    <property type="entry name" value="V_A-ATPase_B"/>
    <property type="match status" value="1"/>
</dbReference>
<dbReference type="CDD" id="cd18118">
    <property type="entry name" value="ATP-synt_V_A-type_beta_N"/>
    <property type="match status" value="1"/>
</dbReference>
<dbReference type="CDD" id="cd18112">
    <property type="entry name" value="ATP-synt_V_A-type_beta_C"/>
    <property type="match status" value="1"/>
</dbReference>
<proteinExistence type="inferred from homology"/>